<dbReference type="InterPro" id="IPR038765">
    <property type="entry name" value="Papain-like_cys_pep_sf"/>
</dbReference>
<proteinExistence type="predicted"/>
<organism evidence="2">
    <name type="scientific">Schlesneria paludicola</name>
    <dbReference type="NCBI Taxonomy" id="360056"/>
    <lineage>
        <taxon>Bacteria</taxon>
        <taxon>Pseudomonadati</taxon>
        <taxon>Planctomycetota</taxon>
        <taxon>Planctomycetia</taxon>
        <taxon>Planctomycetales</taxon>
        <taxon>Planctomycetaceae</taxon>
        <taxon>Schlesneria</taxon>
    </lineage>
</organism>
<evidence type="ECO:0000259" key="1">
    <source>
        <dbReference type="Pfam" id="PF01841"/>
    </source>
</evidence>
<feature type="domain" description="Transglutaminase-like" evidence="1">
    <location>
        <begin position="267"/>
        <end position="370"/>
    </location>
</feature>
<comment type="caution">
    <text evidence="2">The sequence shown here is derived from an EMBL/GenBank/DDBJ whole genome shotgun (WGS) entry which is preliminary data.</text>
</comment>
<dbReference type="SUPFAM" id="SSF54001">
    <property type="entry name" value="Cysteine proteinases"/>
    <property type="match status" value="1"/>
</dbReference>
<dbReference type="EMBL" id="DSVQ01000006">
    <property type="protein sequence ID" value="HGT38287.1"/>
    <property type="molecule type" value="Genomic_DNA"/>
</dbReference>
<accession>A0A7C4QLP9</accession>
<evidence type="ECO:0000313" key="2">
    <source>
        <dbReference type="EMBL" id="HGT38287.1"/>
    </source>
</evidence>
<dbReference type="AlphaFoldDB" id="A0A7C4QLP9"/>
<dbReference type="Gene3D" id="3.10.620.30">
    <property type="match status" value="1"/>
</dbReference>
<sequence length="637" mass="72974">MSADELPRPAWYLWRTWLRRRRPLRGIVSPIDTAPLRQTLPAPENVIPFGEYLLLEDHAYVLHRDGTMTYRIHMMTLLWRSEMLAQWDQVQRVFHPRQLRSTIGKALLHLPEGGTLKQKIDHKVDQIGNHYVHLAFRPLRPGVIVEFEEQVDYFQRDPLGPVMWGNFLLRTGAPCRRRRLTIAVARPFTAYVRQHHGAADPVEEEYREYAVRRWDVRDVPGITMDVMPHARDFLPWIDFTTMRTWGPVSRHLCKELLPQGDQRRVDDLVRELTRPEQTVREKVAAVYQHVARQIRYGRPPADAENRQVRAPQEVLAELRGDCKDKSALLVGLLNRLGVPAQVAVVTTSEGGRTPFLPSMRFNHALVRAELDGGELWIDPAAGPFSLGDLPSNDEGQQALLVDPGGPQFAQVPASRARNHSTKRIYRGRIQGDGAFVAEVTVRMTGEPAALLRAPLLDATAEERLKYLRQDLAATMPGCEVREVSFRTLDDLSQPLELQYQIVLRPWARRIRNVWVARFPWTSPMQLTGALAAEDRQQPMPTPRTSMIVEVHELVLPAGVRAYGLPFRREVRNAWLHYRCRIGTRASKLLAVRRVRFREGMVPARAYRQFRRDWAECALADTTDMLLVQRPNAAGPAI</sequence>
<protein>
    <submittedName>
        <fullName evidence="2">Transglutaminase domain-containing protein</fullName>
    </submittedName>
</protein>
<dbReference type="Pfam" id="PF01841">
    <property type="entry name" value="Transglut_core"/>
    <property type="match status" value="1"/>
</dbReference>
<dbReference type="InterPro" id="IPR002931">
    <property type="entry name" value="Transglutaminase-like"/>
</dbReference>
<dbReference type="Gene3D" id="2.60.40.3140">
    <property type="match status" value="1"/>
</dbReference>
<reference evidence="2" key="1">
    <citation type="journal article" date="2020" name="mSystems">
        <title>Genome- and Community-Level Interaction Insights into Carbon Utilization and Element Cycling Functions of Hydrothermarchaeota in Hydrothermal Sediment.</title>
        <authorList>
            <person name="Zhou Z."/>
            <person name="Liu Y."/>
            <person name="Xu W."/>
            <person name="Pan J."/>
            <person name="Luo Z.H."/>
            <person name="Li M."/>
        </authorList>
    </citation>
    <scope>NUCLEOTIDE SEQUENCE [LARGE SCALE GENOMIC DNA]</scope>
    <source>
        <strain evidence="2">SpSt-508</strain>
    </source>
</reference>
<gene>
    <name evidence="2" type="ORF">ENS64_03345</name>
</gene>
<name>A0A7C4QLP9_9PLAN</name>